<feature type="non-terminal residue" evidence="3">
    <location>
        <position position="1"/>
    </location>
</feature>
<reference evidence="3" key="1">
    <citation type="submission" date="2021-07" db="EMBL/GenBank/DDBJ databases">
        <authorList>
            <person name="Catto M.A."/>
            <person name="Jacobson A."/>
            <person name="Kennedy G."/>
            <person name="Labadie P."/>
            <person name="Hunt B.G."/>
            <person name="Srinivasan R."/>
        </authorList>
    </citation>
    <scope>NUCLEOTIDE SEQUENCE</scope>
    <source>
        <strain evidence="3">PL_HMW_Pooled</strain>
        <tissue evidence="3">Head</tissue>
    </source>
</reference>
<proteinExistence type="predicted"/>
<keyword evidence="3" id="KW-0240">DNA-directed RNA polymerase</keyword>
<evidence type="ECO:0000313" key="2">
    <source>
        <dbReference type="EMBL" id="KAK3909976.1"/>
    </source>
</evidence>
<dbReference type="EMBL" id="JAHWGI010000301">
    <property type="protein sequence ID" value="KAK3912728.1"/>
    <property type="molecule type" value="Genomic_DNA"/>
</dbReference>
<dbReference type="GO" id="GO:0000428">
    <property type="term" value="C:DNA-directed RNA polymerase complex"/>
    <property type="evidence" value="ECO:0007669"/>
    <property type="project" value="UniProtKB-KW"/>
</dbReference>
<accession>A0AAE1H1C8</accession>
<dbReference type="EMBL" id="JAHWGI010000135">
    <property type="protein sequence ID" value="KAK3909976.1"/>
    <property type="molecule type" value="Genomic_DNA"/>
</dbReference>
<keyword evidence="1" id="KW-1133">Transmembrane helix</keyword>
<keyword evidence="1" id="KW-0812">Transmembrane</keyword>
<keyword evidence="3" id="KW-0804">Transcription</keyword>
<evidence type="ECO:0000313" key="3">
    <source>
        <dbReference type="EMBL" id="KAK3912728.1"/>
    </source>
</evidence>
<keyword evidence="5" id="KW-1185">Reference proteome</keyword>
<keyword evidence="1" id="KW-0472">Membrane</keyword>
<comment type="caution">
    <text evidence="3">The sequence shown here is derived from an EMBL/GenBank/DDBJ whole genome shotgun (WGS) entry which is preliminary data.</text>
</comment>
<feature type="transmembrane region" description="Helical" evidence="1">
    <location>
        <begin position="21"/>
        <end position="40"/>
    </location>
</feature>
<sequence>RSRSIWIGPKVNCTYLKRCKRIIWLFLARVLVRIPLAFYYDPVSQCVTLKWLTPMLIHDHDSVWIIFKKEPVLPD</sequence>
<protein>
    <submittedName>
        <fullName evidence="3">DNA-directed RNA polymerase subunit beta</fullName>
    </submittedName>
</protein>
<organism evidence="3 5">
    <name type="scientific">Frankliniella fusca</name>
    <dbReference type="NCBI Taxonomy" id="407009"/>
    <lineage>
        <taxon>Eukaryota</taxon>
        <taxon>Metazoa</taxon>
        <taxon>Ecdysozoa</taxon>
        <taxon>Arthropoda</taxon>
        <taxon>Hexapoda</taxon>
        <taxon>Insecta</taxon>
        <taxon>Pterygota</taxon>
        <taxon>Neoptera</taxon>
        <taxon>Paraneoptera</taxon>
        <taxon>Thysanoptera</taxon>
        <taxon>Terebrantia</taxon>
        <taxon>Thripoidea</taxon>
        <taxon>Thripidae</taxon>
        <taxon>Frankliniella</taxon>
    </lineage>
</organism>
<reference evidence="3" key="2">
    <citation type="journal article" date="2023" name="BMC Genomics">
        <title>Pest status, molecular evolution, and epigenetic factors derived from the genome assembly of Frankliniella fusca, a thysanopteran phytovirus vector.</title>
        <authorList>
            <person name="Catto M.A."/>
            <person name="Labadie P.E."/>
            <person name="Jacobson A.L."/>
            <person name="Kennedy G.G."/>
            <person name="Srinivasan R."/>
            <person name="Hunt B.G."/>
        </authorList>
    </citation>
    <scope>NUCLEOTIDE SEQUENCE</scope>
    <source>
        <strain evidence="3">PL_HMW_Pooled</strain>
    </source>
</reference>
<evidence type="ECO:0000256" key="1">
    <source>
        <dbReference type="SAM" id="Phobius"/>
    </source>
</evidence>
<dbReference type="Proteomes" id="UP001219518">
    <property type="component" value="Unassembled WGS sequence"/>
</dbReference>
<dbReference type="EMBL" id="JAHWGI010001147">
    <property type="protein sequence ID" value="KAK3923486.1"/>
    <property type="molecule type" value="Genomic_DNA"/>
</dbReference>
<name>A0AAE1H1C8_9NEOP</name>
<gene>
    <name evidence="3" type="ORF">KUF71_000755</name>
    <name evidence="4" type="ORF">KUF71_001894</name>
    <name evidence="2" type="ORF">KUF71_019985</name>
</gene>
<evidence type="ECO:0000313" key="4">
    <source>
        <dbReference type="EMBL" id="KAK3923486.1"/>
    </source>
</evidence>
<evidence type="ECO:0000313" key="5">
    <source>
        <dbReference type="Proteomes" id="UP001219518"/>
    </source>
</evidence>
<dbReference type="AlphaFoldDB" id="A0AAE1H1C8"/>